<organism evidence="6 7">
    <name type="scientific">Trichostrongylus colubriformis</name>
    <name type="common">Black scour worm</name>
    <dbReference type="NCBI Taxonomy" id="6319"/>
    <lineage>
        <taxon>Eukaryota</taxon>
        <taxon>Metazoa</taxon>
        <taxon>Ecdysozoa</taxon>
        <taxon>Nematoda</taxon>
        <taxon>Chromadorea</taxon>
        <taxon>Rhabditida</taxon>
        <taxon>Rhabditina</taxon>
        <taxon>Rhabditomorpha</taxon>
        <taxon>Strongyloidea</taxon>
        <taxon>Trichostrongylidae</taxon>
        <taxon>Trichostrongylus</taxon>
    </lineage>
</organism>
<evidence type="ECO:0000313" key="6">
    <source>
        <dbReference type="EMBL" id="KAK5976194.1"/>
    </source>
</evidence>
<gene>
    <name evidence="6" type="ORF">GCK32_016992</name>
</gene>
<feature type="domain" description="Phlebovirus glycoprotein G2 fusion" evidence="4">
    <location>
        <begin position="962"/>
        <end position="1076"/>
    </location>
</feature>
<feature type="compositionally biased region" description="Polar residues" evidence="2">
    <location>
        <begin position="1124"/>
        <end position="1137"/>
    </location>
</feature>
<dbReference type="Pfam" id="PF05380">
    <property type="entry name" value="Peptidase_A17"/>
    <property type="match status" value="1"/>
</dbReference>
<feature type="transmembrane region" description="Helical" evidence="3">
    <location>
        <begin position="943"/>
        <end position="961"/>
    </location>
</feature>
<dbReference type="PANTHER" id="PTHR47331">
    <property type="entry name" value="PHD-TYPE DOMAIN-CONTAINING PROTEIN"/>
    <property type="match status" value="1"/>
</dbReference>
<dbReference type="InterPro" id="IPR008042">
    <property type="entry name" value="Retrotrans_Pao"/>
</dbReference>
<dbReference type="InterPro" id="IPR043502">
    <property type="entry name" value="DNA/RNA_pol_sf"/>
</dbReference>
<dbReference type="Pfam" id="PF18701">
    <property type="entry name" value="DUF5641"/>
    <property type="match status" value="1"/>
</dbReference>
<keyword evidence="1" id="KW-0175">Coiled coil</keyword>
<feature type="region of interest" description="Disordered" evidence="2">
    <location>
        <begin position="1400"/>
        <end position="1444"/>
    </location>
</feature>
<evidence type="ECO:0000256" key="1">
    <source>
        <dbReference type="SAM" id="Coils"/>
    </source>
</evidence>
<feature type="compositionally biased region" description="Basic and acidic residues" evidence="2">
    <location>
        <begin position="1351"/>
        <end position="1361"/>
    </location>
</feature>
<feature type="transmembrane region" description="Helical" evidence="3">
    <location>
        <begin position="876"/>
        <end position="898"/>
    </location>
</feature>
<feature type="compositionally biased region" description="Low complexity" evidence="2">
    <location>
        <begin position="1146"/>
        <end position="1156"/>
    </location>
</feature>
<proteinExistence type="predicted"/>
<evidence type="ECO:0000313" key="7">
    <source>
        <dbReference type="Proteomes" id="UP001331761"/>
    </source>
</evidence>
<dbReference type="InterPro" id="IPR040676">
    <property type="entry name" value="DUF5641"/>
</dbReference>
<dbReference type="PANTHER" id="PTHR47331:SF4">
    <property type="entry name" value="PEPTIDASE S1 DOMAIN-CONTAINING PROTEIN"/>
    <property type="match status" value="1"/>
</dbReference>
<dbReference type="EMBL" id="WIXE01012125">
    <property type="protein sequence ID" value="KAK5976194.1"/>
    <property type="molecule type" value="Genomic_DNA"/>
</dbReference>
<sequence length="1444" mass="164152">VRLHQEDRDATRFLWLRDITQPMSPGNTVVYRFTRVTFGLNCSPFLLAGTIKHHLDAYVTESEFAREIAENTYVDNLIVTTSSIEEGLHLYKEAKHLFEDLNMNLREFCSNEERLSENIAATDLSSSVDQKVLGIPWHSREDQIVLTCRYRAKTKMTKRSISEQIASIYDPLGLLTPITLKGKQFLQELWKYDYDWDTSLSTEHQQKWESIVNDADGFEMILPRQVARTHSACNLVLFADASCTGMATCAYLVSEQGSYLVAGKSKLPSLKDSPTVPKLELNALTMATRLSYSIHVALRYKVDIKNVLIMSDSEISLSWIKATKVEKLQGVLIKNRVAEIRRIVAEIPITVRFGYVKTSDNPADCGTRGVTKSELDSHMWWHGPPFISNDPETWPEESRLFTLPTEDCEEQVCLLAKTAEEPSTLLDWSRYNRLVSAKRTMAYVLRFLHNISRRVREKLKGRLQSTVPELCYMTSEPFITAVEDRLALQVLVRHHQKTYYTPEQLKSLKQLNVREDENGILRCQGRLGKAQIDFDAKHPMLVASKSALAKAILQMGKLSSYPAEDALQLRTRKQAEEALKTSHKLTERFWTVWSQQYLSSLREMHKLTIDNKRGSSSMPKIDSVVLISDPVLPRNSWKLGRIVALPKSEAGKIREAQLKLPSGRLIRRPINLLVPLELGNTESKTPQPEESNVQAEDALENAQEELHSTNGLSEIRNSPEERTSTPRYELRPRKLIKYGEDTAHCATAHFSKSSPMKLFLTCVTVLMLATGVTSRAAAVGQMSCVSGGVSITTHNIERYEICAEHHCYLKEQPNGNETIRFPPEVLLHAYNVQLKLFDGQNLTVLETSCPPESFCDHIQCWFCTANVFNPECSPRAAITALTIILYISIALLYALCYVPMVFGKPCRIVGKAVWSLCKAIGYLLWKICGRRLVRRRQRYDVEALLRTPLLAILCTIAVASACQDIDVFSYHDSVCTFSEKGIKRCALETTELMKLNSFNQEACIRLTSRQLVQKEIRVQWKGLRLTCVKETITFTRNTLQRVVDYKRCARWGSCVDDKCASINESSLVRELAQAMEKAAAAGTTGKNAKTPTQSVKSTVKGANLAKSDVTSSEAKAKTTRSHSTKNPAGTMETAQSETSSSRKRPCSTSSSSSSTSEENLPIKKGRASGTMLKELLKQGSQILQLAASKVDQLAPAVTVSTSHETTERLDRLEQLMKFYQEQNVKMHKSNEAKLERLESKVNILATRFNQLEQEVKASVANTNKQNNEEHWTRLYEEFKQLREAVCPINKLAFDIRYIHERFEEMGMRNSGVDTTTAPVEPCPELERIRRQISETEKELNAAREATLKANRSIEKEREDNQGRASSSKTMDRLRDWRRSCQARESRLQREMRDLETRLEREIRRQDRQSRGHSQEQQSIRQEEECERKDKREKRRSSAASKDRI</sequence>
<feature type="domain" description="DUF5641" evidence="5">
    <location>
        <begin position="581"/>
        <end position="676"/>
    </location>
</feature>
<keyword evidence="7" id="KW-1185">Reference proteome</keyword>
<feature type="compositionally biased region" description="Basic and acidic residues" evidence="2">
    <location>
        <begin position="717"/>
        <end position="726"/>
    </location>
</feature>
<dbReference type="Gene3D" id="2.60.98.50">
    <property type="match status" value="1"/>
</dbReference>
<reference evidence="6 7" key="1">
    <citation type="submission" date="2019-10" db="EMBL/GenBank/DDBJ databases">
        <title>Assembly and Annotation for the nematode Trichostrongylus colubriformis.</title>
        <authorList>
            <person name="Martin J."/>
        </authorList>
    </citation>
    <scope>NUCLEOTIDE SEQUENCE [LARGE SCALE GENOMIC DNA]</scope>
    <source>
        <strain evidence="6">G859</strain>
        <tissue evidence="6">Whole worm</tissue>
    </source>
</reference>
<comment type="caution">
    <text evidence="6">The sequence shown here is derived from an EMBL/GenBank/DDBJ whole genome shotgun (WGS) entry which is preliminary data.</text>
</comment>
<keyword evidence="3" id="KW-1133">Transmembrane helix</keyword>
<feature type="region of interest" description="Disordered" evidence="2">
    <location>
        <begin position="1080"/>
        <end position="1165"/>
    </location>
</feature>
<feature type="coiled-coil region" evidence="1">
    <location>
        <begin position="1202"/>
        <end position="1254"/>
    </location>
</feature>
<feature type="non-terminal residue" evidence="6">
    <location>
        <position position="1"/>
    </location>
</feature>
<feature type="compositionally biased region" description="Basic and acidic residues" evidence="2">
    <location>
        <begin position="1400"/>
        <end position="1413"/>
    </location>
</feature>
<feature type="compositionally biased region" description="Basic and acidic residues" evidence="2">
    <location>
        <begin position="1420"/>
        <end position="1429"/>
    </location>
</feature>
<evidence type="ECO:0000259" key="4">
    <source>
        <dbReference type="Pfam" id="PF07245"/>
    </source>
</evidence>
<protein>
    <recommendedName>
        <fullName evidence="8">DUF5641 domain-containing protein</fullName>
    </recommendedName>
</protein>
<evidence type="ECO:0008006" key="8">
    <source>
        <dbReference type="Google" id="ProtNLM"/>
    </source>
</evidence>
<feature type="compositionally biased region" description="Low complexity" evidence="2">
    <location>
        <begin position="1080"/>
        <end position="1090"/>
    </location>
</feature>
<feature type="region of interest" description="Disordered" evidence="2">
    <location>
        <begin position="704"/>
        <end position="726"/>
    </location>
</feature>
<accession>A0AAN8FGZ2</accession>
<keyword evidence="3" id="KW-0812">Transmembrane</keyword>
<dbReference type="Proteomes" id="UP001331761">
    <property type="component" value="Unassembled WGS sequence"/>
</dbReference>
<dbReference type="InterPro" id="IPR009878">
    <property type="entry name" value="Phlebovirus_G2_fusion"/>
</dbReference>
<keyword evidence="3" id="KW-0472">Membrane</keyword>
<feature type="region of interest" description="Disordered" evidence="2">
    <location>
        <begin position="1345"/>
        <end position="1376"/>
    </location>
</feature>
<dbReference type="SUPFAM" id="SSF56672">
    <property type="entry name" value="DNA/RNA polymerases"/>
    <property type="match status" value="1"/>
</dbReference>
<dbReference type="Pfam" id="PF07245">
    <property type="entry name" value="Phlebovirus_G2"/>
    <property type="match status" value="1"/>
</dbReference>
<evidence type="ECO:0000256" key="2">
    <source>
        <dbReference type="SAM" id="MobiDB-lite"/>
    </source>
</evidence>
<evidence type="ECO:0000256" key="3">
    <source>
        <dbReference type="SAM" id="Phobius"/>
    </source>
</evidence>
<name>A0AAN8FGZ2_TRICO</name>
<evidence type="ECO:0000259" key="5">
    <source>
        <dbReference type="Pfam" id="PF18701"/>
    </source>
</evidence>